<evidence type="ECO:0000256" key="3">
    <source>
        <dbReference type="ARBA" id="ARBA00023163"/>
    </source>
</evidence>
<dbReference type="Proteomes" id="UP000192610">
    <property type="component" value="Unassembled WGS sequence"/>
</dbReference>
<dbReference type="EMBL" id="LVXG01000029">
    <property type="protein sequence ID" value="OQP45436.1"/>
    <property type="molecule type" value="Genomic_DNA"/>
</dbReference>
<dbReference type="InterPro" id="IPR050204">
    <property type="entry name" value="AraC_XylS_family_regulators"/>
</dbReference>
<dbReference type="RefSeq" id="WP_081202289.1">
    <property type="nucleotide sequence ID" value="NZ_FOCZ01000006.1"/>
</dbReference>
<sequence>MKTEKLFKRHVLQAVTCYKELLDEHCANGDPAHKLSLQMGVSRNVLQQGFRKLFGESIREYKLRIRMERGRTLFDLGKDLKDVAHELNYTKTRAFTTAFKRFYGHTPTKVYNVLG</sequence>
<dbReference type="SUPFAM" id="SSF46689">
    <property type="entry name" value="Homeodomain-like"/>
    <property type="match status" value="1"/>
</dbReference>
<organism evidence="5 6">
    <name type="scientific">Niastella yeongjuensis</name>
    <dbReference type="NCBI Taxonomy" id="354355"/>
    <lineage>
        <taxon>Bacteria</taxon>
        <taxon>Pseudomonadati</taxon>
        <taxon>Bacteroidota</taxon>
        <taxon>Chitinophagia</taxon>
        <taxon>Chitinophagales</taxon>
        <taxon>Chitinophagaceae</taxon>
        <taxon>Niastella</taxon>
    </lineage>
</organism>
<dbReference type="InterPro" id="IPR018060">
    <property type="entry name" value="HTH_AraC"/>
</dbReference>
<dbReference type="Gene3D" id="1.10.10.60">
    <property type="entry name" value="Homeodomain-like"/>
    <property type="match status" value="1"/>
</dbReference>
<evidence type="ECO:0000256" key="1">
    <source>
        <dbReference type="ARBA" id="ARBA00023015"/>
    </source>
</evidence>
<dbReference type="STRING" id="354355.SAMN05660816_03438"/>
<protein>
    <recommendedName>
        <fullName evidence="4">HTH araC/xylS-type domain-containing protein</fullName>
    </recommendedName>
</protein>
<comment type="caution">
    <text evidence="5">The sequence shown here is derived from an EMBL/GenBank/DDBJ whole genome shotgun (WGS) entry which is preliminary data.</text>
</comment>
<proteinExistence type="predicted"/>
<dbReference type="GO" id="GO:0043565">
    <property type="term" value="F:sequence-specific DNA binding"/>
    <property type="evidence" value="ECO:0007669"/>
    <property type="project" value="InterPro"/>
</dbReference>
<dbReference type="PANTHER" id="PTHR46796:SF12">
    <property type="entry name" value="HTH-TYPE DNA-BINDING TRANSCRIPTIONAL ACTIVATOR EUTR"/>
    <property type="match status" value="1"/>
</dbReference>
<evidence type="ECO:0000256" key="2">
    <source>
        <dbReference type="ARBA" id="ARBA00023125"/>
    </source>
</evidence>
<keyword evidence="6" id="KW-1185">Reference proteome</keyword>
<gene>
    <name evidence="5" type="ORF">A4H97_32340</name>
</gene>
<dbReference type="OrthoDB" id="677482at2"/>
<dbReference type="SMART" id="SM00342">
    <property type="entry name" value="HTH_ARAC"/>
    <property type="match status" value="1"/>
</dbReference>
<keyword evidence="2" id="KW-0238">DNA-binding</keyword>
<dbReference type="Pfam" id="PF12833">
    <property type="entry name" value="HTH_18"/>
    <property type="match status" value="1"/>
</dbReference>
<dbReference type="AlphaFoldDB" id="A0A1V9EH45"/>
<dbReference type="InterPro" id="IPR009057">
    <property type="entry name" value="Homeodomain-like_sf"/>
</dbReference>
<evidence type="ECO:0000313" key="6">
    <source>
        <dbReference type="Proteomes" id="UP000192610"/>
    </source>
</evidence>
<feature type="domain" description="HTH araC/xylS-type" evidence="4">
    <location>
        <begin position="16"/>
        <end position="113"/>
    </location>
</feature>
<evidence type="ECO:0000259" key="4">
    <source>
        <dbReference type="PROSITE" id="PS01124"/>
    </source>
</evidence>
<dbReference type="PANTHER" id="PTHR46796">
    <property type="entry name" value="HTH-TYPE TRANSCRIPTIONAL ACTIVATOR RHAS-RELATED"/>
    <property type="match status" value="1"/>
</dbReference>
<name>A0A1V9EH45_9BACT</name>
<evidence type="ECO:0000313" key="5">
    <source>
        <dbReference type="EMBL" id="OQP45436.1"/>
    </source>
</evidence>
<accession>A0A1V9EH45</accession>
<keyword evidence="1" id="KW-0805">Transcription regulation</keyword>
<dbReference type="GO" id="GO:0003700">
    <property type="term" value="F:DNA-binding transcription factor activity"/>
    <property type="evidence" value="ECO:0007669"/>
    <property type="project" value="InterPro"/>
</dbReference>
<dbReference type="PROSITE" id="PS01124">
    <property type="entry name" value="HTH_ARAC_FAMILY_2"/>
    <property type="match status" value="1"/>
</dbReference>
<keyword evidence="3" id="KW-0804">Transcription</keyword>
<reference evidence="6" key="1">
    <citation type="submission" date="2016-04" db="EMBL/GenBank/DDBJ databases">
        <authorList>
            <person name="Chen L."/>
            <person name="Zhuang W."/>
            <person name="Wang G."/>
        </authorList>
    </citation>
    <scope>NUCLEOTIDE SEQUENCE [LARGE SCALE GENOMIC DNA]</scope>
    <source>
        <strain evidence="6">17621</strain>
    </source>
</reference>